<keyword evidence="2" id="KW-1185">Reference proteome</keyword>
<organism evidence="1 2">
    <name type="scientific">Paractinoplanes brasiliensis</name>
    <dbReference type="NCBI Taxonomy" id="52695"/>
    <lineage>
        <taxon>Bacteria</taxon>
        <taxon>Bacillati</taxon>
        <taxon>Actinomycetota</taxon>
        <taxon>Actinomycetes</taxon>
        <taxon>Micromonosporales</taxon>
        <taxon>Micromonosporaceae</taxon>
        <taxon>Paractinoplanes</taxon>
    </lineage>
</organism>
<evidence type="ECO:0008006" key="3">
    <source>
        <dbReference type="Google" id="ProtNLM"/>
    </source>
</evidence>
<protein>
    <recommendedName>
        <fullName evidence="3">ATP synthase F subunit</fullName>
    </recommendedName>
</protein>
<dbReference type="OrthoDB" id="4950782at2"/>
<accession>A0A4R6JLP6</accession>
<reference evidence="1 2" key="1">
    <citation type="submission" date="2019-03" db="EMBL/GenBank/DDBJ databases">
        <title>Sequencing the genomes of 1000 actinobacteria strains.</title>
        <authorList>
            <person name="Klenk H.-P."/>
        </authorList>
    </citation>
    <scope>NUCLEOTIDE SEQUENCE [LARGE SCALE GENOMIC DNA]</scope>
    <source>
        <strain evidence="1 2">DSM 43805</strain>
    </source>
</reference>
<dbReference type="AlphaFoldDB" id="A0A4R6JLP6"/>
<sequence>MNGRVAVLGAPAEIRGWGLAGLLVIPAADDTEARKAWATLPAGVRLVVLTHAAAEAIGAAGENDGPLIAVLP</sequence>
<evidence type="ECO:0000313" key="2">
    <source>
        <dbReference type="Proteomes" id="UP000294901"/>
    </source>
</evidence>
<name>A0A4R6JLP6_9ACTN</name>
<gene>
    <name evidence="1" type="ORF">C8E87_0319</name>
</gene>
<proteinExistence type="predicted"/>
<dbReference type="Proteomes" id="UP000294901">
    <property type="component" value="Unassembled WGS sequence"/>
</dbReference>
<comment type="caution">
    <text evidence="1">The sequence shown here is derived from an EMBL/GenBank/DDBJ whole genome shotgun (WGS) entry which is preliminary data.</text>
</comment>
<evidence type="ECO:0000313" key="1">
    <source>
        <dbReference type="EMBL" id="TDO36737.1"/>
    </source>
</evidence>
<dbReference type="EMBL" id="SNWR01000001">
    <property type="protein sequence ID" value="TDO36737.1"/>
    <property type="molecule type" value="Genomic_DNA"/>
</dbReference>